<dbReference type="PROSITE" id="PS50234">
    <property type="entry name" value="VWFA"/>
    <property type="match status" value="1"/>
</dbReference>
<sequence>MAGGGSPPASADRISNLPVQPRQSAGFRHMRDGCRCDGWWRSAVTPMAEGGGKPVPVGYPILQTLGEDRDMQQLTKGGNTTVPTGLVRPAVRFGAGVADVSAYVLDGSGKVRGDADMIFFNQPATPDGAIALSGADFTIDLARVASHVERIAICATPEQGTVADLRRIDIEAPGVVGFSQDTAGMAEAAIIIGEFYRRNGEWKFRAVAQGFNGGLAPLSRHFGIEVADEGAPAPASSPAPAPVDLRKQRIVNLEKRDPKLVSLAKAAAVSLEKKSLGGTTAKVVLVLDISGSMYTRYHRGEIDRLVQRVLGLGLNMDDDGSIEVYAFGSRSHRVGIADIDNYKTFVPDMLRKHDFEGGTKYGATIKMIREDFSTQADFGRVPIYVMFVTDGDTMDRSETEKQIRAASSEGIFWQFMGIGGSESGGFKFLEKLDDLSRRKVDNCDFFSVSDPDADSDAELYDKLMKEYPGWLKAAAKAGILR</sequence>
<protein>
    <submittedName>
        <fullName evidence="4">VWA domain-containing protein</fullName>
    </submittedName>
</protein>
<evidence type="ECO:0000256" key="1">
    <source>
        <dbReference type="ARBA" id="ARBA00022686"/>
    </source>
</evidence>
<dbReference type="CDD" id="cd00198">
    <property type="entry name" value="vWFA"/>
    <property type="match status" value="1"/>
</dbReference>
<dbReference type="InterPro" id="IPR036465">
    <property type="entry name" value="vWFA_dom_sf"/>
</dbReference>
<dbReference type="InterPro" id="IPR051324">
    <property type="entry name" value="Stress/Tellurium_Resist"/>
</dbReference>
<dbReference type="Pfam" id="PF10138">
    <property type="entry name" value="vWA-TerF-like"/>
    <property type="match status" value="1"/>
</dbReference>
<dbReference type="InterPro" id="IPR003325">
    <property type="entry name" value="TerD"/>
</dbReference>
<proteinExistence type="predicted"/>
<dbReference type="SMART" id="SM00327">
    <property type="entry name" value="VWA"/>
    <property type="match status" value="1"/>
</dbReference>
<evidence type="ECO:0000313" key="4">
    <source>
        <dbReference type="EMBL" id="MXO99553.1"/>
    </source>
</evidence>
<feature type="region of interest" description="Disordered" evidence="2">
    <location>
        <begin position="1"/>
        <end position="26"/>
    </location>
</feature>
<dbReference type="PANTHER" id="PTHR32097">
    <property type="entry name" value="CAMP-BINDING PROTEIN 1-RELATED"/>
    <property type="match status" value="1"/>
</dbReference>
<dbReference type="AlphaFoldDB" id="A0A6I4TYV7"/>
<dbReference type="PANTHER" id="PTHR32097:SF17">
    <property type="entry name" value="CAMP-BINDING PROTEIN 1-RELATED"/>
    <property type="match status" value="1"/>
</dbReference>
<keyword evidence="5" id="KW-1185">Reference proteome</keyword>
<dbReference type="InterPro" id="IPR019303">
    <property type="entry name" value="vWA_TerF_C"/>
</dbReference>
<reference evidence="4 5" key="1">
    <citation type="submission" date="2019-12" db="EMBL/GenBank/DDBJ databases">
        <title>Genomic-based taxomic classification of the family Erythrobacteraceae.</title>
        <authorList>
            <person name="Xu L."/>
        </authorList>
    </citation>
    <scope>NUCLEOTIDE SEQUENCE [LARGE SCALE GENOMIC DNA]</scope>
    <source>
        <strain evidence="4 5">S36</strain>
    </source>
</reference>
<dbReference type="GO" id="GO:0046690">
    <property type="term" value="P:response to tellurium ion"/>
    <property type="evidence" value="ECO:0007669"/>
    <property type="project" value="UniProtKB-KW"/>
</dbReference>
<feature type="domain" description="VWFA" evidence="3">
    <location>
        <begin position="282"/>
        <end position="463"/>
    </location>
</feature>
<dbReference type="EMBL" id="WTYJ01000002">
    <property type="protein sequence ID" value="MXO99553.1"/>
    <property type="molecule type" value="Genomic_DNA"/>
</dbReference>
<comment type="caution">
    <text evidence="4">The sequence shown here is derived from an EMBL/GenBank/DDBJ whole genome shotgun (WGS) entry which is preliminary data.</text>
</comment>
<dbReference type="InterPro" id="IPR002035">
    <property type="entry name" value="VWF_A"/>
</dbReference>
<organism evidence="4 5">
    <name type="scientific">Croceibacterium xixiisoli</name>
    <dbReference type="NCBI Taxonomy" id="1476466"/>
    <lineage>
        <taxon>Bacteria</taxon>
        <taxon>Pseudomonadati</taxon>
        <taxon>Pseudomonadota</taxon>
        <taxon>Alphaproteobacteria</taxon>
        <taxon>Sphingomonadales</taxon>
        <taxon>Erythrobacteraceae</taxon>
        <taxon>Croceibacterium</taxon>
    </lineage>
</organism>
<keyword evidence="1" id="KW-0778">Tellurium resistance</keyword>
<evidence type="ECO:0000256" key="2">
    <source>
        <dbReference type="SAM" id="MobiDB-lite"/>
    </source>
</evidence>
<evidence type="ECO:0000259" key="3">
    <source>
        <dbReference type="PROSITE" id="PS50234"/>
    </source>
</evidence>
<accession>A0A6I4TYV7</accession>
<dbReference type="SUPFAM" id="SSF53300">
    <property type="entry name" value="vWA-like"/>
    <property type="match status" value="1"/>
</dbReference>
<evidence type="ECO:0000313" key="5">
    <source>
        <dbReference type="Proteomes" id="UP000469430"/>
    </source>
</evidence>
<dbReference type="Gene3D" id="3.40.50.410">
    <property type="entry name" value="von Willebrand factor, type A domain"/>
    <property type="match status" value="1"/>
</dbReference>
<dbReference type="Proteomes" id="UP000469430">
    <property type="component" value="Unassembled WGS sequence"/>
</dbReference>
<dbReference type="Gene3D" id="2.60.60.30">
    <property type="entry name" value="sav2460 like domains"/>
    <property type="match status" value="1"/>
</dbReference>
<name>A0A6I4TYV7_9SPHN</name>
<dbReference type="CDD" id="cd06974">
    <property type="entry name" value="TerD_like"/>
    <property type="match status" value="1"/>
</dbReference>
<gene>
    <name evidence="4" type="ORF">GRI97_11195</name>
</gene>
<dbReference type="Pfam" id="PF02342">
    <property type="entry name" value="TerD"/>
    <property type="match status" value="1"/>
</dbReference>